<dbReference type="AlphaFoldDB" id="A0AAD1XPL0"/>
<sequence length="316" mass="35558">MEDIARKIEEHNFKQARLKTILELAKLYGDLRVQEAFGSEPDVPQQHMFDFTDLAAGNGIQQQFTKPQENKIEETATEVSQEEAKETEVSDSQEVNSKSPFTNSKASLTQEEKERLEKEKEEKDRKNASIFASIIAPPPSNLKTDSRMRDAKGSKSSKKAVSSKHAKRIMGSVLAKLENSGYIIFPSTQVLKEKEPAMLKSIKEFSIQNRYGTVRFNGTVNLLEIDKNSRLDISEPDTTTRNPGIEATGFFSHYSATVKIQTLAQSFIRDLDQRESNSIPIIDMIKGIFDVSTVNYVKETDSLTYSVTSFKRIGSN</sequence>
<dbReference type="EMBL" id="CAMPGE010018040">
    <property type="protein sequence ID" value="CAI2376479.1"/>
    <property type="molecule type" value="Genomic_DNA"/>
</dbReference>
<feature type="compositionally biased region" description="Basic and acidic residues" evidence="1">
    <location>
        <begin position="144"/>
        <end position="153"/>
    </location>
</feature>
<evidence type="ECO:0000256" key="1">
    <source>
        <dbReference type="SAM" id="MobiDB-lite"/>
    </source>
</evidence>
<reference evidence="2" key="1">
    <citation type="submission" date="2023-07" db="EMBL/GenBank/DDBJ databases">
        <authorList>
            <consortium name="AG Swart"/>
            <person name="Singh M."/>
            <person name="Singh A."/>
            <person name="Seah K."/>
            <person name="Emmerich C."/>
        </authorList>
    </citation>
    <scope>NUCLEOTIDE SEQUENCE</scope>
    <source>
        <strain evidence="2">DP1</strain>
    </source>
</reference>
<evidence type="ECO:0000313" key="3">
    <source>
        <dbReference type="Proteomes" id="UP001295684"/>
    </source>
</evidence>
<feature type="compositionally biased region" description="Polar residues" evidence="1">
    <location>
        <begin position="90"/>
        <end position="109"/>
    </location>
</feature>
<feature type="compositionally biased region" description="Basic residues" evidence="1">
    <location>
        <begin position="155"/>
        <end position="164"/>
    </location>
</feature>
<keyword evidence="3" id="KW-1185">Reference proteome</keyword>
<feature type="compositionally biased region" description="Basic and acidic residues" evidence="1">
    <location>
        <begin position="110"/>
        <end position="127"/>
    </location>
</feature>
<feature type="region of interest" description="Disordered" evidence="1">
    <location>
        <begin position="63"/>
        <end position="164"/>
    </location>
</feature>
<protein>
    <submittedName>
        <fullName evidence="2">Uncharacterized protein</fullName>
    </submittedName>
</protein>
<dbReference type="SUPFAM" id="SSF82215">
    <property type="entry name" value="C-terminal autoproteolytic domain of nucleoporin nup98"/>
    <property type="match status" value="1"/>
</dbReference>
<gene>
    <name evidence="2" type="ORF">ECRASSUSDP1_LOCUS17849</name>
</gene>
<evidence type="ECO:0000313" key="2">
    <source>
        <dbReference type="EMBL" id="CAI2376479.1"/>
    </source>
</evidence>
<comment type="caution">
    <text evidence="2">The sequence shown here is derived from an EMBL/GenBank/DDBJ whole genome shotgun (WGS) entry which is preliminary data.</text>
</comment>
<dbReference type="Gene3D" id="3.30.1610.10">
    <property type="entry name" value="Peptidase S59, nucleoporin"/>
    <property type="match status" value="1"/>
</dbReference>
<organism evidence="2 3">
    <name type="scientific">Euplotes crassus</name>
    <dbReference type="NCBI Taxonomy" id="5936"/>
    <lineage>
        <taxon>Eukaryota</taxon>
        <taxon>Sar</taxon>
        <taxon>Alveolata</taxon>
        <taxon>Ciliophora</taxon>
        <taxon>Intramacronucleata</taxon>
        <taxon>Spirotrichea</taxon>
        <taxon>Hypotrichia</taxon>
        <taxon>Euplotida</taxon>
        <taxon>Euplotidae</taxon>
        <taxon>Moneuplotes</taxon>
    </lineage>
</organism>
<proteinExistence type="predicted"/>
<accession>A0AAD1XPL0</accession>
<name>A0AAD1XPL0_EUPCR</name>
<dbReference type="Proteomes" id="UP001295684">
    <property type="component" value="Unassembled WGS sequence"/>
</dbReference>
<dbReference type="InterPro" id="IPR036903">
    <property type="entry name" value="Nup98_auto-Pept-S59_dom_sf"/>
</dbReference>